<dbReference type="EMBL" id="QSSQ01000066">
    <property type="protein sequence ID" value="RGL92786.1"/>
    <property type="molecule type" value="Genomic_DNA"/>
</dbReference>
<dbReference type="Pfam" id="PF03432">
    <property type="entry name" value="Relaxase"/>
    <property type="match status" value="1"/>
</dbReference>
<name>A0A3E4TNT6_9FIRM</name>
<sequence length="174" mass="20280">MPYIIMKTGAHTNNDAIERLIYYMYTSAYYNSGGTCMVFDCNIESIINSFVMVQNHFGKADRKRIQHIVIGFSKSEFITDYEACMIGMSALQYIGSRFQCCFVVHHGSINEPDYIHIHIAVNPVSWVDGNRYYECNQNLIELKEVLDKQTGEMYQWHYKMDASDSYETEQDELE</sequence>
<evidence type="ECO:0000313" key="3">
    <source>
        <dbReference type="Proteomes" id="UP000261257"/>
    </source>
</evidence>
<organism evidence="2 3">
    <name type="scientific">Hungatella hathewayi</name>
    <dbReference type="NCBI Taxonomy" id="154046"/>
    <lineage>
        <taxon>Bacteria</taxon>
        <taxon>Bacillati</taxon>
        <taxon>Bacillota</taxon>
        <taxon>Clostridia</taxon>
        <taxon>Lachnospirales</taxon>
        <taxon>Lachnospiraceae</taxon>
        <taxon>Hungatella</taxon>
    </lineage>
</organism>
<dbReference type="Proteomes" id="UP000261257">
    <property type="component" value="Unassembled WGS sequence"/>
</dbReference>
<reference evidence="2 3" key="1">
    <citation type="submission" date="2018-08" db="EMBL/GenBank/DDBJ databases">
        <title>A genome reference for cultivated species of the human gut microbiota.</title>
        <authorList>
            <person name="Zou Y."/>
            <person name="Xue W."/>
            <person name="Luo G."/>
        </authorList>
    </citation>
    <scope>NUCLEOTIDE SEQUENCE [LARGE SCALE GENOMIC DNA]</scope>
    <source>
        <strain evidence="2 3">TF05-11AC</strain>
    </source>
</reference>
<comment type="caution">
    <text evidence="2">The sequence shown here is derived from an EMBL/GenBank/DDBJ whole genome shotgun (WGS) entry which is preliminary data.</text>
</comment>
<accession>A0A3E4TNT6</accession>
<proteinExistence type="predicted"/>
<gene>
    <name evidence="2" type="ORF">DXC39_31840</name>
</gene>
<evidence type="ECO:0000259" key="1">
    <source>
        <dbReference type="Pfam" id="PF03432"/>
    </source>
</evidence>
<evidence type="ECO:0000313" key="2">
    <source>
        <dbReference type="EMBL" id="RGL92786.1"/>
    </source>
</evidence>
<feature type="domain" description="MobA/VirD2-like nuclease" evidence="1">
    <location>
        <begin position="40"/>
        <end position="150"/>
    </location>
</feature>
<protein>
    <recommendedName>
        <fullName evidence="1">MobA/VirD2-like nuclease domain-containing protein</fullName>
    </recommendedName>
</protein>
<dbReference type="AlphaFoldDB" id="A0A3E4TNT6"/>
<dbReference type="InterPro" id="IPR005094">
    <property type="entry name" value="Endonuclease_MobA/VirD2"/>
</dbReference>